<evidence type="ECO:0000313" key="1">
    <source>
        <dbReference type="EMBL" id="RNA16453.1"/>
    </source>
</evidence>
<keyword evidence="1" id="KW-0695">RNA-directed DNA polymerase</keyword>
<dbReference type="EMBL" id="REGN01004703">
    <property type="protein sequence ID" value="RNA16453.1"/>
    <property type="molecule type" value="Genomic_DNA"/>
</dbReference>
<dbReference type="Proteomes" id="UP000276133">
    <property type="component" value="Unassembled WGS sequence"/>
</dbReference>
<dbReference type="GO" id="GO:0003964">
    <property type="term" value="F:RNA-directed DNA polymerase activity"/>
    <property type="evidence" value="ECO:0007669"/>
    <property type="project" value="UniProtKB-KW"/>
</dbReference>
<evidence type="ECO:0000313" key="2">
    <source>
        <dbReference type="Proteomes" id="UP000276133"/>
    </source>
</evidence>
<name>A0A3M7QYS0_BRAPC</name>
<reference evidence="1 2" key="1">
    <citation type="journal article" date="2018" name="Sci. Rep.">
        <title>Genomic signatures of local adaptation to the degree of environmental predictability in rotifers.</title>
        <authorList>
            <person name="Franch-Gras L."/>
            <person name="Hahn C."/>
            <person name="Garcia-Roger E.M."/>
            <person name="Carmona M.J."/>
            <person name="Serra M."/>
            <person name="Gomez A."/>
        </authorList>
    </citation>
    <scope>NUCLEOTIDE SEQUENCE [LARGE SCALE GENOMIC DNA]</scope>
    <source>
        <strain evidence="1">HYR1</strain>
    </source>
</reference>
<dbReference type="OrthoDB" id="6628767at2759"/>
<accession>A0A3M7QYS0</accession>
<keyword evidence="1" id="KW-0548">Nucleotidyltransferase</keyword>
<keyword evidence="2" id="KW-1185">Reference proteome</keyword>
<comment type="caution">
    <text evidence="1">The sequence shown here is derived from an EMBL/GenBank/DDBJ whole genome shotgun (WGS) entry which is preliminary data.</text>
</comment>
<sequence length="100" mass="11417">MCPFSKLKEKTFDFHLISVDSVVKLIRNLNANNGPRISDISIKIFKYSEVILGPVLTELINDCITYCRVPDEWKCAKVTVIYKNKGPIEIIKNYRGISVP</sequence>
<protein>
    <submittedName>
        <fullName evidence="1">RNA-directed DNA polymerase from transposon BS</fullName>
    </submittedName>
</protein>
<proteinExistence type="predicted"/>
<keyword evidence="1" id="KW-0808">Transferase</keyword>
<dbReference type="AlphaFoldDB" id="A0A3M7QYS0"/>
<organism evidence="1 2">
    <name type="scientific">Brachionus plicatilis</name>
    <name type="common">Marine rotifer</name>
    <name type="synonym">Brachionus muelleri</name>
    <dbReference type="NCBI Taxonomy" id="10195"/>
    <lineage>
        <taxon>Eukaryota</taxon>
        <taxon>Metazoa</taxon>
        <taxon>Spiralia</taxon>
        <taxon>Gnathifera</taxon>
        <taxon>Rotifera</taxon>
        <taxon>Eurotatoria</taxon>
        <taxon>Monogononta</taxon>
        <taxon>Pseudotrocha</taxon>
        <taxon>Ploima</taxon>
        <taxon>Brachionidae</taxon>
        <taxon>Brachionus</taxon>
    </lineage>
</organism>
<gene>
    <name evidence="1" type="ORF">BpHYR1_006580</name>
</gene>